<sequence>MKIYLTTIITTFSILLSAQQSSNVINSSGLPTTVDFNKVNSITGGKVLNYSDIQGTPYMYKDYKKIKIGEFADIIPARYNAYTDEIEIKLNEKVQSLPKEKAYSHIKFLDSNEMLMYVVDNTQKGYFYVLSDGDIKLLRKNAIRFIDEQPAQSSYATPQPAKFIELKPTYFFYKDSQLLPIKKENDLVTFFPQRDIKKILKDRKLKLENEKDLVILTNLLN</sequence>
<name>A0A420DBI8_9FLAO</name>
<comment type="caution">
    <text evidence="2">The sequence shown here is derived from an EMBL/GenBank/DDBJ whole genome shotgun (WGS) entry which is preliminary data.</text>
</comment>
<reference evidence="1" key="1">
    <citation type="journal article" date="2014" name="Int. J. Syst. Evol. Microbiol.">
        <title>Complete genome of a new Firmicutes species belonging to the dominant human colonic microbiota ('Ruminococcus bicirculans') reveals two chromosomes and a selective capacity to utilize plant glucans.</title>
        <authorList>
            <consortium name="NISC Comparative Sequencing Program"/>
            <person name="Wegmann U."/>
            <person name="Louis P."/>
            <person name="Goesmann A."/>
            <person name="Henrissat B."/>
            <person name="Duncan S.H."/>
            <person name="Flint H.J."/>
        </authorList>
    </citation>
    <scope>NUCLEOTIDE SEQUENCE</scope>
    <source>
        <strain evidence="1">CCM 8490</strain>
    </source>
</reference>
<protein>
    <submittedName>
        <fullName evidence="2">Uncharacterized protein</fullName>
    </submittedName>
</protein>
<dbReference type="RefSeq" id="WP_120212669.1">
    <property type="nucleotide sequence ID" value="NZ_BMCW01000002.1"/>
</dbReference>
<reference evidence="2 3" key="2">
    <citation type="submission" date="2018-09" db="EMBL/GenBank/DDBJ databases">
        <title>Genomic Encyclopedia of Archaeal and Bacterial Type Strains, Phase II (KMG-II): from individual species to whole genera.</title>
        <authorList>
            <person name="Goeker M."/>
        </authorList>
    </citation>
    <scope>NUCLEOTIDE SEQUENCE [LARGE SCALE GENOMIC DNA]</scope>
    <source>
        <strain evidence="2 3">DSM 27620</strain>
    </source>
</reference>
<evidence type="ECO:0000313" key="1">
    <source>
        <dbReference type="EMBL" id="GGG54588.1"/>
    </source>
</evidence>
<dbReference type="EMBL" id="RAQH01000002">
    <property type="protein sequence ID" value="RKE88849.1"/>
    <property type="molecule type" value="Genomic_DNA"/>
</dbReference>
<organism evidence="2 3">
    <name type="scientific">Epilithonimonas arachidiradicis</name>
    <dbReference type="NCBI Taxonomy" id="1617282"/>
    <lineage>
        <taxon>Bacteria</taxon>
        <taxon>Pseudomonadati</taxon>
        <taxon>Bacteroidota</taxon>
        <taxon>Flavobacteriia</taxon>
        <taxon>Flavobacteriales</taxon>
        <taxon>Weeksellaceae</taxon>
        <taxon>Chryseobacterium group</taxon>
        <taxon>Epilithonimonas</taxon>
    </lineage>
</organism>
<dbReference type="AlphaFoldDB" id="A0A420DBI8"/>
<evidence type="ECO:0000313" key="4">
    <source>
        <dbReference type="Proteomes" id="UP000658202"/>
    </source>
</evidence>
<dbReference type="OrthoDB" id="978006at2"/>
<gene>
    <name evidence="2" type="ORF">BXY58_0976</name>
    <name evidence="1" type="ORF">GCM10007332_15290</name>
</gene>
<reference evidence="1" key="4">
    <citation type="submission" date="2024-05" db="EMBL/GenBank/DDBJ databases">
        <authorList>
            <person name="Sun Q."/>
            <person name="Sedlacek I."/>
        </authorList>
    </citation>
    <scope>NUCLEOTIDE SEQUENCE</scope>
    <source>
        <strain evidence="1">CCM 8490</strain>
    </source>
</reference>
<proteinExistence type="predicted"/>
<reference evidence="4" key="3">
    <citation type="journal article" date="2019" name="Int. J. Syst. Evol. Microbiol.">
        <title>The Global Catalogue of Microorganisms (GCM) 10K type strain sequencing project: providing services to taxonomists for standard genome sequencing and annotation.</title>
        <authorList>
            <consortium name="The Broad Institute Genomics Platform"/>
            <consortium name="The Broad Institute Genome Sequencing Center for Infectious Disease"/>
            <person name="Wu L."/>
            <person name="Ma J."/>
        </authorList>
    </citation>
    <scope>NUCLEOTIDE SEQUENCE [LARGE SCALE GENOMIC DNA]</scope>
    <source>
        <strain evidence="4">CCM 8490</strain>
    </source>
</reference>
<evidence type="ECO:0000313" key="3">
    <source>
        <dbReference type="Proteomes" id="UP000285906"/>
    </source>
</evidence>
<accession>A0A420DBI8</accession>
<dbReference type="Proteomes" id="UP000658202">
    <property type="component" value="Unassembled WGS sequence"/>
</dbReference>
<keyword evidence="4" id="KW-1185">Reference proteome</keyword>
<dbReference type="EMBL" id="BMCW01000002">
    <property type="protein sequence ID" value="GGG54588.1"/>
    <property type="molecule type" value="Genomic_DNA"/>
</dbReference>
<evidence type="ECO:0000313" key="2">
    <source>
        <dbReference type="EMBL" id="RKE88849.1"/>
    </source>
</evidence>
<dbReference type="Proteomes" id="UP000285906">
    <property type="component" value="Unassembled WGS sequence"/>
</dbReference>